<feature type="compositionally biased region" description="Polar residues" evidence="1">
    <location>
        <begin position="60"/>
        <end position="81"/>
    </location>
</feature>
<dbReference type="Proteomes" id="UP000663297">
    <property type="component" value="Chromosome 3"/>
</dbReference>
<dbReference type="AlphaFoldDB" id="A0A2T4H0N8"/>
<feature type="region of interest" description="Disordered" evidence="1">
    <location>
        <begin position="51"/>
        <end position="87"/>
    </location>
</feature>
<feature type="region of interest" description="Disordered" evidence="1">
    <location>
        <begin position="1"/>
        <end position="27"/>
    </location>
</feature>
<protein>
    <submittedName>
        <fullName evidence="2">Uncharacterized protein</fullName>
    </submittedName>
</protein>
<evidence type="ECO:0000256" key="1">
    <source>
        <dbReference type="SAM" id="MobiDB-lite"/>
    </source>
</evidence>
<reference evidence="2 4" key="1">
    <citation type="submission" date="2018-02" db="EMBL/GenBank/DDBJ databases">
        <title>Fusarium culmorum secondary metabolites in fungal-bacterial-plant interactions.</title>
        <authorList>
            <person name="Schmidt R."/>
        </authorList>
    </citation>
    <scope>NUCLEOTIDE SEQUENCE [LARGE SCALE GENOMIC DNA]</scope>
    <source>
        <strain evidence="2 4">PV</strain>
    </source>
</reference>
<name>A0A2T4H0N8_FUSCU</name>
<evidence type="ECO:0000313" key="3">
    <source>
        <dbReference type="EMBL" id="QPC64544.1"/>
    </source>
</evidence>
<organism evidence="2 4">
    <name type="scientific">Fusarium culmorum</name>
    <dbReference type="NCBI Taxonomy" id="5516"/>
    <lineage>
        <taxon>Eukaryota</taxon>
        <taxon>Fungi</taxon>
        <taxon>Dikarya</taxon>
        <taxon>Ascomycota</taxon>
        <taxon>Pezizomycotina</taxon>
        <taxon>Sordariomycetes</taxon>
        <taxon>Hypocreomycetidae</taxon>
        <taxon>Hypocreales</taxon>
        <taxon>Nectriaceae</taxon>
        <taxon>Fusarium</taxon>
    </lineage>
</organism>
<dbReference type="EMBL" id="CP064749">
    <property type="protein sequence ID" value="QPC64544.1"/>
    <property type="molecule type" value="Genomic_DNA"/>
</dbReference>
<proteinExistence type="predicted"/>
<keyword evidence="4" id="KW-1185">Reference proteome</keyword>
<feature type="compositionally biased region" description="Low complexity" evidence="1">
    <location>
        <begin position="1"/>
        <end position="25"/>
    </location>
</feature>
<dbReference type="EMBL" id="PVEM01000003">
    <property type="protein sequence ID" value="PTD09354.1"/>
    <property type="molecule type" value="Genomic_DNA"/>
</dbReference>
<dbReference type="OMA" id="CRRFYGK"/>
<gene>
    <name evidence="2" type="ORF">FCULG_00007801</name>
    <name evidence="3" type="ORF">HYE67_006775</name>
</gene>
<accession>A0A2T4H0N8</accession>
<dbReference type="Proteomes" id="UP000241587">
    <property type="component" value="Unassembled WGS sequence"/>
</dbReference>
<evidence type="ECO:0000313" key="2">
    <source>
        <dbReference type="EMBL" id="PTD09354.1"/>
    </source>
</evidence>
<dbReference type="OrthoDB" id="4776573at2759"/>
<evidence type="ECO:0000313" key="4">
    <source>
        <dbReference type="Proteomes" id="UP000241587"/>
    </source>
</evidence>
<feature type="region of interest" description="Disordered" evidence="1">
    <location>
        <begin position="305"/>
        <end position="329"/>
    </location>
</feature>
<sequence length="550" mass="61983">MTTPISTSPTASPSPSPSASASTSSLLRRVSSFKTKNDISERLGSLRMTSVRVRTRSTSNPATAIRNRSQPATPVTPNTPSFPRLRPPVNVPRYNLPAWDRAVDAVCHNAEPKKASFEKVLKAFFIHHGRRKSSVGYFGLPDSVRFRICMYLLPDNDKPLRLNKFPFNRDVWRSQDFASAYSTLGRISPYLEVSFAFRADVLIAFLQKTRLHAVLSPFTGPRVSPLVTKWLNTYGTYATNITIELDMSHLSGAPVHDAAMLLANSEKTGLLFKDFLMSQLKRSEDCPLESLVLLCRRFYGKRPPKPEPMPVNTASSRPPSRGARTPEVHSPRGKALQFWESRSKDKIVLSPASSCDDLKSETMTLRLQDDYCPDSHLLFCNYILHLRGRIASIRMCGFSDDYTTRLIGAFFSSQKTLAYRVTPSTVWPKLDGQKSFQDAGHGIIALDEHEIPASDNIPKSLRKWQGCVQLPPPLIDYHGNLLLPALVGDLQRLRGDVSRSDTSLSERTCEELQIKDKKKSFLSEKRAFSWFKERKLRKKRELSRDADTSY</sequence>
<reference evidence="3" key="2">
    <citation type="submission" date="2020-11" db="EMBL/GenBank/DDBJ databases">
        <title>The chromosome-scale genome resource for two endophytic Fusarium species: F. culmorum and F. pseudograminearum.</title>
        <authorList>
            <person name="Yuan Z."/>
        </authorList>
    </citation>
    <scope>NUCLEOTIDE SEQUENCE</scope>
    <source>
        <strain evidence="3">Class2-1B</strain>
    </source>
</reference>